<comment type="caution">
    <text evidence="1">The sequence shown here is derived from an EMBL/GenBank/DDBJ whole genome shotgun (WGS) entry which is preliminary data.</text>
</comment>
<name>A0A397HF25_9GLOM</name>
<dbReference type="Proteomes" id="UP000266861">
    <property type="component" value="Unassembled WGS sequence"/>
</dbReference>
<dbReference type="AlphaFoldDB" id="A0A397HF25"/>
<reference evidence="1 2" key="1">
    <citation type="submission" date="2018-08" db="EMBL/GenBank/DDBJ databases">
        <title>Genome and evolution of the arbuscular mycorrhizal fungus Diversispora epigaea (formerly Glomus versiforme) and its bacterial endosymbionts.</title>
        <authorList>
            <person name="Sun X."/>
            <person name="Fei Z."/>
            <person name="Harrison M."/>
        </authorList>
    </citation>
    <scope>NUCLEOTIDE SEQUENCE [LARGE SCALE GENOMIC DNA]</scope>
    <source>
        <strain evidence="1 2">IT104</strain>
    </source>
</reference>
<sequence>MDQNNKNNKTLVKKKYCKKRKIIVKPQLVDVFHASIISATDYELFEFIDVKKIGQGDLHLFLLSSSSTTPISLISVSPMAESQISPSHYLMRILMFELQPSRQRSSSLVLENVQRKYSSNKKKLLKRGYRLARWKKDSRVNEQ</sequence>
<dbReference type="EMBL" id="PQFF01000316">
    <property type="protein sequence ID" value="RHZ61672.1"/>
    <property type="molecule type" value="Genomic_DNA"/>
</dbReference>
<gene>
    <name evidence="1" type="ORF">Glove_346g83</name>
</gene>
<keyword evidence="2" id="KW-1185">Reference proteome</keyword>
<organism evidence="1 2">
    <name type="scientific">Diversispora epigaea</name>
    <dbReference type="NCBI Taxonomy" id="1348612"/>
    <lineage>
        <taxon>Eukaryota</taxon>
        <taxon>Fungi</taxon>
        <taxon>Fungi incertae sedis</taxon>
        <taxon>Mucoromycota</taxon>
        <taxon>Glomeromycotina</taxon>
        <taxon>Glomeromycetes</taxon>
        <taxon>Diversisporales</taxon>
        <taxon>Diversisporaceae</taxon>
        <taxon>Diversispora</taxon>
    </lineage>
</organism>
<accession>A0A397HF25</accession>
<protein>
    <submittedName>
        <fullName evidence="1">Uncharacterized protein</fullName>
    </submittedName>
</protein>
<evidence type="ECO:0000313" key="2">
    <source>
        <dbReference type="Proteomes" id="UP000266861"/>
    </source>
</evidence>
<proteinExistence type="predicted"/>
<evidence type="ECO:0000313" key="1">
    <source>
        <dbReference type="EMBL" id="RHZ61672.1"/>
    </source>
</evidence>